<keyword evidence="1" id="KW-0472">Membrane</keyword>
<name>A0A5B8RCB7_9ZZZZ</name>
<feature type="transmembrane region" description="Helical" evidence="1">
    <location>
        <begin position="56"/>
        <end position="72"/>
    </location>
</feature>
<feature type="transmembrane region" description="Helical" evidence="1">
    <location>
        <begin position="6"/>
        <end position="23"/>
    </location>
</feature>
<reference evidence="2" key="1">
    <citation type="submission" date="2019-06" db="EMBL/GenBank/DDBJ databases">
        <authorList>
            <person name="Murdoch R.W."/>
            <person name="Fathepure B."/>
        </authorList>
    </citation>
    <scope>NUCLEOTIDE SEQUENCE</scope>
</reference>
<accession>A0A5B8RCB7</accession>
<protein>
    <submittedName>
        <fullName evidence="2">Uncharacterized protein</fullName>
    </submittedName>
</protein>
<proteinExistence type="predicted"/>
<evidence type="ECO:0000313" key="2">
    <source>
        <dbReference type="EMBL" id="QEA06450.1"/>
    </source>
</evidence>
<evidence type="ECO:0000256" key="1">
    <source>
        <dbReference type="SAM" id="Phobius"/>
    </source>
</evidence>
<feature type="transmembrane region" description="Helical" evidence="1">
    <location>
        <begin position="30"/>
        <end position="50"/>
    </location>
</feature>
<feature type="transmembrane region" description="Helical" evidence="1">
    <location>
        <begin position="104"/>
        <end position="125"/>
    </location>
</feature>
<dbReference type="EMBL" id="MN079144">
    <property type="protein sequence ID" value="QEA06450.1"/>
    <property type="molecule type" value="Genomic_DNA"/>
</dbReference>
<keyword evidence="1" id="KW-1133">Transmembrane helix</keyword>
<gene>
    <name evidence="2" type="ORF">KBTEX_02788</name>
</gene>
<sequence length="132" mass="15078">MGMFAWPVFLFASHFGVMQVLRLTTYHRTFWRALPLLVGYSALVGWALYALELHQFFLWQFVGAAVWLFIAGRQQAKSAKTLLQHSGDDAEQVRALAASTSRTLAYYAASSIIYLIGFSITYLWLYNAQFPR</sequence>
<organism evidence="2">
    <name type="scientific">uncultured organism</name>
    <dbReference type="NCBI Taxonomy" id="155900"/>
    <lineage>
        <taxon>unclassified sequences</taxon>
        <taxon>environmental samples</taxon>
    </lineage>
</organism>
<dbReference type="AlphaFoldDB" id="A0A5B8RCB7"/>
<keyword evidence="1" id="KW-0812">Transmembrane</keyword>